<evidence type="ECO:0000256" key="3">
    <source>
        <dbReference type="ARBA" id="ARBA00022574"/>
    </source>
</evidence>
<dbReference type="GO" id="GO:2000001">
    <property type="term" value="P:regulation of DNA damage checkpoint"/>
    <property type="evidence" value="ECO:0007669"/>
    <property type="project" value="TreeGrafter"/>
</dbReference>
<organism evidence="10 11">
    <name type="scientific">Coprinellus micaceus</name>
    <name type="common">Glistening ink-cap mushroom</name>
    <name type="synonym">Coprinus micaceus</name>
    <dbReference type="NCBI Taxonomy" id="71717"/>
    <lineage>
        <taxon>Eukaryota</taxon>
        <taxon>Fungi</taxon>
        <taxon>Dikarya</taxon>
        <taxon>Basidiomycota</taxon>
        <taxon>Agaricomycotina</taxon>
        <taxon>Agaricomycetes</taxon>
        <taxon>Agaricomycetidae</taxon>
        <taxon>Agaricales</taxon>
        <taxon>Agaricineae</taxon>
        <taxon>Psathyrellaceae</taxon>
        <taxon>Coprinellus</taxon>
    </lineage>
</organism>
<evidence type="ECO:0000256" key="9">
    <source>
        <dbReference type="SAM" id="MobiDB-lite"/>
    </source>
</evidence>
<feature type="region of interest" description="Disordered" evidence="9">
    <location>
        <begin position="31"/>
        <end position="119"/>
    </location>
</feature>
<dbReference type="Gene3D" id="2.130.10.10">
    <property type="entry name" value="YVTN repeat-like/Quinoprotein amine dehydrogenase"/>
    <property type="match status" value="2"/>
</dbReference>
<feature type="compositionally biased region" description="Basic and acidic residues" evidence="9">
    <location>
        <begin position="82"/>
        <end position="113"/>
    </location>
</feature>
<comment type="similarity">
    <text evidence="1 8">Belongs to the WD repeat DDB2/WDR76 family.</text>
</comment>
<evidence type="ECO:0000256" key="8">
    <source>
        <dbReference type="RuleBase" id="RU365004"/>
    </source>
</evidence>
<dbReference type="PROSITE" id="PS50082">
    <property type="entry name" value="WD_REPEATS_2"/>
    <property type="match status" value="2"/>
</dbReference>
<dbReference type="InterPro" id="IPR019775">
    <property type="entry name" value="WD40_repeat_CS"/>
</dbReference>
<keyword evidence="11" id="KW-1185">Reference proteome</keyword>
<comment type="function">
    <text evidence="8">DNA-binding protein that binds to both single- and double-stranded DNA. Binds preferentially to UV-damaged DNA. May be involved in DNA-metabolic processes.</text>
</comment>
<keyword evidence="3 7" id="KW-0853">WD repeat</keyword>
<dbReference type="GO" id="GO:0005634">
    <property type="term" value="C:nucleus"/>
    <property type="evidence" value="ECO:0007669"/>
    <property type="project" value="TreeGrafter"/>
</dbReference>
<dbReference type="SMART" id="SM00320">
    <property type="entry name" value="WD40"/>
    <property type="match status" value="6"/>
</dbReference>
<keyword evidence="6 8" id="KW-0238">DNA-binding</keyword>
<dbReference type="GO" id="GO:0003677">
    <property type="term" value="F:DNA binding"/>
    <property type="evidence" value="ECO:0007669"/>
    <property type="project" value="UniProtKB-UniRule"/>
</dbReference>
<dbReference type="PANTHER" id="PTHR14773:SF0">
    <property type="entry name" value="WD REPEAT-CONTAINING PROTEIN 76"/>
    <property type="match status" value="1"/>
</dbReference>
<evidence type="ECO:0000256" key="1">
    <source>
        <dbReference type="ARBA" id="ARBA00005434"/>
    </source>
</evidence>
<sequence length="568" mass="64534">MTKLSAYELEREANIARNKALLQQLELKQAVESLPSTSKVKVEKKAKPIQPRTREKRKREPEVEAPRRQSARLRRGQIDPNESPRKRVKREREEEEQRQKEEETRLAAEEARRQSQRPRHNKLDMITLIESGPEDTESLNKSMEAVSKSSVDRVGNFDEWVFEDSKEDERALKDLRQRMGKLVVRARAKVTDARIYCAAYHPEVTKDLIFFGDRCGQLGIWDARAPADEEEDGDGELKANEDHEGGKYWRIQLHWPATPKSSISCVKLDPIDAHNIFTGSYDTTVRSLSFTTSQSRELFSTENLVNCIDVSPNGNELWISDSQGWVTHLDPREGKIKPRSYALSDNKIGSVSINPTRPHYIVTASNSRSIKVWDVRNLQAMSARTLGDDSSASDEVGTSGTIDFHTETVQEYLQTAKGKRGFRAEFPHGKSATAAYWDPRGRQILSTSYDDTLRLWDLDQATLDSDDPFKKFQPFSKIKHSTQTGKWVSLLKAQWTKNTNVYPFFTVGNMNHSLDIFSCKGELVQRLSDSRRITAVQAVTASHPNIVERVATGNGSGRCVLWAPEDLD</sequence>
<proteinExistence type="inferred from homology"/>
<dbReference type="Pfam" id="PF00400">
    <property type="entry name" value="WD40"/>
    <property type="match status" value="2"/>
</dbReference>
<keyword evidence="5 8" id="KW-0227">DNA damage</keyword>
<evidence type="ECO:0000313" key="10">
    <source>
        <dbReference type="EMBL" id="TEB36362.1"/>
    </source>
</evidence>
<evidence type="ECO:0000256" key="5">
    <source>
        <dbReference type="ARBA" id="ARBA00022763"/>
    </source>
</evidence>
<dbReference type="STRING" id="71717.A0A4Y7TS15"/>
<dbReference type="Proteomes" id="UP000298030">
    <property type="component" value="Unassembled WGS sequence"/>
</dbReference>
<dbReference type="PROSITE" id="PS00678">
    <property type="entry name" value="WD_REPEATS_1"/>
    <property type="match status" value="1"/>
</dbReference>
<dbReference type="SUPFAM" id="SSF50978">
    <property type="entry name" value="WD40 repeat-like"/>
    <property type="match status" value="1"/>
</dbReference>
<dbReference type="AlphaFoldDB" id="A0A4Y7TS15"/>
<dbReference type="InterPro" id="IPR050853">
    <property type="entry name" value="WD_repeat_DNA-damage-binding"/>
</dbReference>
<feature type="compositionally biased region" description="Basic and acidic residues" evidence="9">
    <location>
        <begin position="58"/>
        <end position="67"/>
    </location>
</feature>
<comment type="caution">
    <text evidence="10">The sequence shown here is derived from an EMBL/GenBank/DDBJ whole genome shotgun (WGS) entry which is preliminary data.</text>
</comment>
<name>A0A4Y7TS15_COPMI</name>
<dbReference type="PROSITE" id="PS50294">
    <property type="entry name" value="WD_REPEATS_REGION"/>
    <property type="match status" value="1"/>
</dbReference>
<dbReference type="InterPro" id="IPR036322">
    <property type="entry name" value="WD40_repeat_dom_sf"/>
</dbReference>
<evidence type="ECO:0000256" key="7">
    <source>
        <dbReference type="PROSITE-ProRule" id="PRU00221"/>
    </source>
</evidence>
<feature type="repeat" description="WD" evidence="7">
    <location>
        <begin position="425"/>
        <end position="466"/>
    </location>
</feature>
<dbReference type="GO" id="GO:0006974">
    <property type="term" value="P:DNA damage response"/>
    <property type="evidence" value="ECO:0007669"/>
    <property type="project" value="UniProtKB-KW"/>
</dbReference>
<evidence type="ECO:0000256" key="2">
    <source>
        <dbReference type="ARBA" id="ARBA00021132"/>
    </source>
</evidence>
<feature type="repeat" description="WD" evidence="7">
    <location>
        <begin position="341"/>
        <end position="383"/>
    </location>
</feature>
<gene>
    <name evidence="10" type="ORF">FA13DRAFT_1250576</name>
</gene>
<evidence type="ECO:0000313" key="11">
    <source>
        <dbReference type="Proteomes" id="UP000298030"/>
    </source>
</evidence>
<dbReference type="OrthoDB" id="9890280at2759"/>
<dbReference type="InterPro" id="IPR015943">
    <property type="entry name" value="WD40/YVTN_repeat-like_dom_sf"/>
</dbReference>
<evidence type="ECO:0000256" key="6">
    <source>
        <dbReference type="ARBA" id="ARBA00023125"/>
    </source>
</evidence>
<dbReference type="EMBL" id="QPFP01000006">
    <property type="protein sequence ID" value="TEB36362.1"/>
    <property type="molecule type" value="Genomic_DNA"/>
</dbReference>
<accession>A0A4Y7TS15</accession>
<reference evidence="10 11" key="1">
    <citation type="journal article" date="2019" name="Nat. Ecol. Evol.">
        <title>Megaphylogeny resolves global patterns of mushroom evolution.</title>
        <authorList>
            <person name="Varga T."/>
            <person name="Krizsan K."/>
            <person name="Foldi C."/>
            <person name="Dima B."/>
            <person name="Sanchez-Garcia M."/>
            <person name="Sanchez-Ramirez S."/>
            <person name="Szollosi G.J."/>
            <person name="Szarkandi J.G."/>
            <person name="Papp V."/>
            <person name="Albert L."/>
            <person name="Andreopoulos W."/>
            <person name="Angelini C."/>
            <person name="Antonin V."/>
            <person name="Barry K.W."/>
            <person name="Bougher N.L."/>
            <person name="Buchanan P."/>
            <person name="Buyck B."/>
            <person name="Bense V."/>
            <person name="Catcheside P."/>
            <person name="Chovatia M."/>
            <person name="Cooper J."/>
            <person name="Damon W."/>
            <person name="Desjardin D."/>
            <person name="Finy P."/>
            <person name="Geml J."/>
            <person name="Haridas S."/>
            <person name="Hughes K."/>
            <person name="Justo A."/>
            <person name="Karasinski D."/>
            <person name="Kautmanova I."/>
            <person name="Kiss B."/>
            <person name="Kocsube S."/>
            <person name="Kotiranta H."/>
            <person name="LaButti K.M."/>
            <person name="Lechner B.E."/>
            <person name="Liimatainen K."/>
            <person name="Lipzen A."/>
            <person name="Lukacs Z."/>
            <person name="Mihaltcheva S."/>
            <person name="Morgado L.N."/>
            <person name="Niskanen T."/>
            <person name="Noordeloos M.E."/>
            <person name="Ohm R.A."/>
            <person name="Ortiz-Santana B."/>
            <person name="Ovrebo C."/>
            <person name="Racz N."/>
            <person name="Riley R."/>
            <person name="Savchenko A."/>
            <person name="Shiryaev A."/>
            <person name="Soop K."/>
            <person name="Spirin V."/>
            <person name="Szebenyi C."/>
            <person name="Tomsovsky M."/>
            <person name="Tulloss R.E."/>
            <person name="Uehling J."/>
            <person name="Grigoriev I.V."/>
            <person name="Vagvolgyi C."/>
            <person name="Papp T."/>
            <person name="Martin F.M."/>
            <person name="Miettinen O."/>
            <person name="Hibbett D.S."/>
            <person name="Nagy L.G."/>
        </authorList>
    </citation>
    <scope>NUCLEOTIDE SEQUENCE [LARGE SCALE GENOMIC DNA]</scope>
    <source>
        <strain evidence="10 11">FP101781</strain>
    </source>
</reference>
<dbReference type="PANTHER" id="PTHR14773">
    <property type="entry name" value="WD REPEAT-CONTAINING PROTEIN 76"/>
    <property type="match status" value="1"/>
</dbReference>
<protein>
    <recommendedName>
        <fullName evidence="2 8">DNA damage-binding protein CMR1</fullName>
    </recommendedName>
</protein>
<keyword evidence="4" id="KW-0677">Repeat</keyword>
<dbReference type="InterPro" id="IPR001680">
    <property type="entry name" value="WD40_rpt"/>
</dbReference>
<evidence type="ECO:0000256" key="4">
    <source>
        <dbReference type="ARBA" id="ARBA00022737"/>
    </source>
</evidence>